<reference evidence="2" key="1">
    <citation type="submission" date="2022-11" db="EMBL/GenBank/DDBJ databases">
        <title>Nonomuraea corallina sp. nov., a new species of the genus Nonomuraea isolated from sea side sediment in Thai sea.</title>
        <authorList>
            <person name="Ngamcharungchit C."/>
            <person name="Matsumoto A."/>
            <person name="Suriyachadkun C."/>
            <person name="Panbangred W."/>
            <person name="Inahashi Y."/>
            <person name="Intra B."/>
        </authorList>
    </citation>
    <scope>NUCLEOTIDE SEQUENCE</scope>
    <source>
        <strain evidence="2">MCN248</strain>
    </source>
</reference>
<dbReference type="RefSeq" id="WP_270159518.1">
    <property type="nucleotide sequence ID" value="NZ_JAPNNL010000252.1"/>
</dbReference>
<protein>
    <submittedName>
        <fullName evidence="2">Uncharacterized protein</fullName>
    </submittedName>
</protein>
<gene>
    <name evidence="2" type="ORF">OUY22_34620</name>
</gene>
<evidence type="ECO:0000256" key="1">
    <source>
        <dbReference type="SAM" id="Phobius"/>
    </source>
</evidence>
<feature type="transmembrane region" description="Helical" evidence="1">
    <location>
        <begin position="55"/>
        <end position="71"/>
    </location>
</feature>
<feature type="transmembrane region" description="Helical" evidence="1">
    <location>
        <begin position="6"/>
        <end position="25"/>
    </location>
</feature>
<evidence type="ECO:0000313" key="3">
    <source>
        <dbReference type="Proteomes" id="UP001144036"/>
    </source>
</evidence>
<evidence type="ECO:0000313" key="2">
    <source>
        <dbReference type="EMBL" id="MDA0638570.1"/>
    </source>
</evidence>
<sequence>MESEDGRVILFVVIAITLFIAGRRYQTLVTTRKAWRDATRSVITRKQVAADATRSMLWVAVITGFILWLVANLNRMM</sequence>
<dbReference type="EMBL" id="JAPNNL010000252">
    <property type="protein sequence ID" value="MDA0638570.1"/>
    <property type="molecule type" value="Genomic_DNA"/>
</dbReference>
<keyword evidence="1" id="KW-0472">Membrane</keyword>
<keyword evidence="1" id="KW-1133">Transmembrane helix</keyword>
<organism evidence="2 3">
    <name type="scientific">Nonomuraea corallina</name>
    <dbReference type="NCBI Taxonomy" id="2989783"/>
    <lineage>
        <taxon>Bacteria</taxon>
        <taxon>Bacillati</taxon>
        <taxon>Actinomycetota</taxon>
        <taxon>Actinomycetes</taxon>
        <taxon>Streptosporangiales</taxon>
        <taxon>Streptosporangiaceae</taxon>
        <taxon>Nonomuraea</taxon>
    </lineage>
</organism>
<dbReference type="Proteomes" id="UP001144036">
    <property type="component" value="Unassembled WGS sequence"/>
</dbReference>
<keyword evidence="3" id="KW-1185">Reference proteome</keyword>
<proteinExistence type="predicted"/>
<comment type="caution">
    <text evidence="2">The sequence shown here is derived from an EMBL/GenBank/DDBJ whole genome shotgun (WGS) entry which is preliminary data.</text>
</comment>
<name>A0ABT4SNQ6_9ACTN</name>
<keyword evidence="1" id="KW-0812">Transmembrane</keyword>
<accession>A0ABT4SNQ6</accession>